<proteinExistence type="predicted"/>
<organism evidence="3 4">
    <name type="scientific">Amycolatopsis alkalitolerans</name>
    <dbReference type="NCBI Taxonomy" id="2547244"/>
    <lineage>
        <taxon>Bacteria</taxon>
        <taxon>Bacillati</taxon>
        <taxon>Actinomycetota</taxon>
        <taxon>Actinomycetes</taxon>
        <taxon>Pseudonocardiales</taxon>
        <taxon>Pseudonocardiaceae</taxon>
        <taxon>Amycolatopsis</taxon>
    </lineage>
</organism>
<feature type="compositionally biased region" description="Polar residues" evidence="1">
    <location>
        <begin position="38"/>
        <end position="50"/>
    </location>
</feature>
<dbReference type="AlphaFoldDB" id="A0A5C4M0D6"/>
<gene>
    <name evidence="3" type="ORF">FG385_18965</name>
</gene>
<dbReference type="Proteomes" id="UP000305546">
    <property type="component" value="Unassembled WGS sequence"/>
</dbReference>
<evidence type="ECO:0008006" key="5">
    <source>
        <dbReference type="Google" id="ProtNLM"/>
    </source>
</evidence>
<dbReference type="EMBL" id="VDFW01000016">
    <property type="protein sequence ID" value="TNC24140.1"/>
    <property type="molecule type" value="Genomic_DNA"/>
</dbReference>
<feature type="chain" id="PRO_5023106238" description="Secreted protein" evidence="2">
    <location>
        <begin position="29"/>
        <end position="100"/>
    </location>
</feature>
<evidence type="ECO:0000256" key="1">
    <source>
        <dbReference type="SAM" id="MobiDB-lite"/>
    </source>
</evidence>
<comment type="caution">
    <text evidence="3">The sequence shown here is derived from an EMBL/GenBank/DDBJ whole genome shotgun (WGS) entry which is preliminary data.</text>
</comment>
<name>A0A5C4M0D6_9PSEU</name>
<evidence type="ECO:0000313" key="4">
    <source>
        <dbReference type="Proteomes" id="UP000305546"/>
    </source>
</evidence>
<feature type="region of interest" description="Disordered" evidence="1">
    <location>
        <begin position="36"/>
        <end position="100"/>
    </location>
</feature>
<dbReference type="RefSeq" id="WP_139098094.1">
    <property type="nucleotide sequence ID" value="NZ_VDFW01000016.1"/>
</dbReference>
<evidence type="ECO:0000256" key="2">
    <source>
        <dbReference type="SAM" id="SignalP"/>
    </source>
</evidence>
<reference evidence="3 4" key="1">
    <citation type="submission" date="2019-06" db="EMBL/GenBank/DDBJ databases">
        <title>Amycolatopsis alkalitolerans sp. nov., isolated from Gastrodia elata Blume.</title>
        <authorList>
            <person name="Narsing Rao M.P."/>
            <person name="Li W.J."/>
        </authorList>
    </citation>
    <scope>NUCLEOTIDE SEQUENCE [LARGE SCALE GENOMIC DNA]</scope>
    <source>
        <strain evidence="3 4">SYSUP0005</strain>
    </source>
</reference>
<keyword evidence="4" id="KW-1185">Reference proteome</keyword>
<feature type="compositionally biased region" description="Basic and acidic residues" evidence="1">
    <location>
        <begin position="57"/>
        <end position="100"/>
    </location>
</feature>
<feature type="signal peptide" evidence="2">
    <location>
        <begin position="1"/>
        <end position="28"/>
    </location>
</feature>
<accession>A0A5C4M0D6</accession>
<evidence type="ECO:0000313" key="3">
    <source>
        <dbReference type="EMBL" id="TNC24140.1"/>
    </source>
</evidence>
<sequence length="100" mass="10870">MTKLKKALLAALPAAALVIGGGVGIAAAAGEPAPPVTEQVTSTVQHQQQGPGYGDQLRLRDGTCDQVPDRDQLQDRDQLRDRDQIHDPVQERLHDWLADR</sequence>
<protein>
    <recommendedName>
        <fullName evidence="5">Secreted protein</fullName>
    </recommendedName>
</protein>
<keyword evidence="2" id="KW-0732">Signal</keyword>